<dbReference type="InterPro" id="IPR037673">
    <property type="entry name" value="MSC/AndL"/>
</dbReference>
<comment type="function">
    <text evidence="9">Channel that opens in response to stretch forces in the membrane lipid bilayer. May participate in the regulation of osmotic pressure changes within the cell.</text>
</comment>
<dbReference type="PRINTS" id="PR01264">
    <property type="entry name" value="MECHCHANNEL"/>
</dbReference>
<name>A0A1H9NVC8_9BACT</name>
<keyword evidence="3 9" id="KW-1003">Cell membrane</keyword>
<feature type="transmembrane region" description="Helical" evidence="9">
    <location>
        <begin position="100"/>
        <end position="118"/>
    </location>
</feature>
<dbReference type="InterPro" id="IPR001185">
    <property type="entry name" value="MS_channel"/>
</dbReference>
<evidence type="ECO:0000256" key="8">
    <source>
        <dbReference type="ARBA" id="ARBA00023303"/>
    </source>
</evidence>
<keyword evidence="2 9" id="KW-0813">Transport</keyword>
<dbReference type="HAMAP" id="MF_00115">
    <property type="entry name" value="MscL"/>
    <property type="match status" value="1"/>
</dbReference>
<evidence type="ECO:0000256" key="3">
    <source>
        <dbReference type="ARBA" id="ARBA00022475"/>
    </source>
</evidence>
<evidence type="ECO:0000256" key="1">
    <source>
        <dbReference type="ARBA" id="ARBA00004141"/>
    </source>
</evidence>
<dbReference type="Proteomes" id="UP000199021">
    <property type="component" value="Unassembled WGS sequence"/>
</dbReference>
<dbReference type="GO" id="GO:0005886">
    <property type="term" value="C:plasma membrane"/>
    <property type="evidence" value="ECO:0007669"/>
    <property type="project" value="UniProtKB-SubCell"/>
</dbReference>
<dbReference type="EMBL" id="FOFB01000040">
    <property type="protein sequence ID" value="SER39858.1"/>
    <property type="molecule type" value="Genomic_DNA"/>
</dbReference>
<evidence type="ECO:0000313" key="11">
    <source>
        <dbReference type="Proteomes" id="UP000199021"/>
    </source>
</evidence>
<gene>
    <name evidence="9" type="primary">mscL</name>
    <name evidence="10" type="ORF">SAMN05444359_1403</name>
</gene>
<dbReference type="STRING" id="478744.SAMN05444359_1403"/>
<protein>
    <recommendedName>
        <fullName evidence="9">Large-conductance mechanosensitive channel</fullName>
    </recommendedName>
</protein>
<dbReference type="Gene3D" id="1.10.1200.120">
    <property type="entry name" value="Large-conductance mechanosensitive channel, MscL, domain 1"/>
    <property type="match status" value="1"/>
</dbReference>
<evidence type="ECO:0000256" key="4">
    <source>
        <dbReference type="ARBA" id="ARBA00022692"/>
    </source>
</evidence>
<reference evidence="11" key="1">
    <citation type="submission" date="2016-10" db="EMBL/GenBank/DDBJ databases">
        <authorList>
            <person name="Varghese N."/>
            <person name="Submissions S."/>
        </authorList>
    </citation>
    <scope>NUCLEOTIDE SEQUENCE [LARGE SCALE GENOMIC DNA]</scope>
    <source>
        <strain evidence="11">DSM 24740</strain>
    </source>
</reference>
<comment type="subcellular location">
    <subcellularLocation>
        <location evidence="9">Cell membrane</location>
        <topology evidence="9">Multi-pass membrane protein</topology>
    </subcellularLocation>
    <subcellularLocation>
        <location evidence="1">Membrane</location>
        <topology evidence="1">Multi-pass membrane protein</topology>
    </subcellularLocation>
</comment>
<feature type="transmembrane region" description="Helical" evidence="9">
    <location>
        <begin position="33"/>
        <end position="53"/>
    </location>
</feature>
<comment type="subunit">
    <text evidence="9">Homopentamer.</text>
</comment>
<dbReference type="InterPro" id="IPR036019">
    <property type="entry name" value="MscL_channel"/>
</dbReference>
<dbReference type="Pfam" id="PF01741">
    <property type="entry name" value="MscL"/>
    <property type="match status" value="1"/>
</dbReference>
<dbReference type="FunCoup" id="A0A1H9NVC8">
    <property type="interactions" value="247"/>
</dbReference>
<organism evidence="10 11">
    <name type="scientific">Neolewinella agarilytica</name>
    <dbReference type="NCBI Taxonomy" id="478744"/>
    <lineage>
        <taxon>Bacteria</taxon>
        <taxon>Pseudomonadati</taxon>
        <taxon>Bacteroidota</taxon>
        <taxon>Saprospiria</taxon>
        <taxon>Saprospirales</taxon>
        <taxon>Lewinellaceae</taxon>
        <taxon>Neolewinella</taxon>
    </lineage>
</organism>
<keyword evidence="8 9" id="KW-0407">Ion channel</keyword>
<evidence type="ECO:0000256" key="9">
    <source>
        <dbReference type="HAMAP-Rule" id="MF_00115"/>
    </source>
</evidence>
<dbReference type="RefSeq" id="WP_245748661.1">
    <property type="nucleotide sequence ID" value="NZ_FOFB01000040.1"/>
</dbReference>
<keyword evidence="11" id="KW-1185">Reference proteome</keyword>
<keyword evidence="7 9" id="KW-0472">Membrane</keyword>
<dbReference type="NCBIfam" id="NF001843">
    <property type="entry name" value="PRK00567.1-4"/>
    <property type="match status" value="1"/>
</dbReference>
<evidence type="ECO:0000313" key="10">
    <source>
        <dbReference type="EMBL" id="SER39858.1"/>
    </source>
</evidence>
<evidence type="ECO:0000256" key="5">
    <source>
        <dbReference type="ARBA" id="ARBA00022989"/>
    </source>
</evidence>
<evidence type="ECO:0000256" key="2">
    <source>
        <dbReference type="ARBA" id="ARBA00022448"/>
    </source>
</evidence>
<dbReference type="PANTHER" id="PTHR30266">
    <property type="entry name" value="MECHANOSENSITIVE CHANNEL MSCL"/>
    <property type="match status" value="1"/>
</dbReference>
<keyword evidence="5 9" id="KW-1133">Transmembrane helix</keyword>
<keyword evidence="4 9" id="KW-0812">Transmembrane</keyword>
<accession>A0A1H9NVC8</accession>
<sequence>MSRLLLTRITRLVVHNLLQMLQEFKEFIMKGNVLELAVAVIIAGAFGAIVASFTNDVLMPPIGQAMGGVDFNELKYALSPDVVGADGTVTEGAAIRYGKFIQTIIDFLIIAFVVFMVVRTYNKMTAEPEVEEAPAGPSETDLLAEIRDLLAKK</sequence>
<dbReference type="NCBIfam" id="TIGR00220">
    <property type="entry name" value="mscL"/>
    <property type="match status" value="1"/>
</dbReference>
<dbReference type="SUPFAM" id="SSF81330">
    <property type="entry name" value="Gated mechanosensitive channel"/>
    <property type="match status" value="1"/>
</dbReference>
<dbReference type="AlphaFoldDB" id="A0A1H9NVC8"/>
<evidence type="ECO:0000256" key="7">
    <source>
        <dbReference type="ARBA" id="ARBA00023136"/>
    </source>
</evidence>
<dbReference type="InParanoid" id="A0A1H9NVC8"/>
<keyword evidence="6 9" id="KW-0406">Ion transport</keyword>
<dbReference type="GO" id="GO:0008381">
    <property type="term" value="F:mechanosensitive monoatomic ion channel activity"/>
    <property type="evidence" value="ECO:0007669"/>
    <property type="project" value="UniProtKB-UniRule"/>
</dbReference>
<dbReference type="PANTHER" id="PTHR30266:SF2">
    <property type="entry name" value="LARGE-CONDUCTANCE MECHANOSENSITIVE CHANNEL"/>
    <property type="match status" value="1"/>
</dbReference>
<evidence type="ECO:0000256" key="6">
    <source>
        <dbReference type="ARBA" id="ARBA00023065"/>
    </source>
</evidence>
<comment type="similarity">
    <text evidence="9">Belongs to the MscL family.</text>
</comment>
<proteinExistence type="inferred from homology"/>